<dbReference type="PANTHER" id="PTHR43792">
    <property type="entry name" value="GNAT FAMILY, PUTATIVE (AFU_ORTHOLOGUE AFUA_3G00765)-RELATED-RELATED"/>
    <property type="match status" value="1"/>
</dbReference>
<reference evidence="2 3" key="2">
    <citation type="submission" date="2014-10" db="EMBL/GenBank/DDBJ databases">
        <title>Comparative genomics of the Paenibacillus odorifer group.</title>
        <authorList>
            <person name="Tsai Y.-C."/>
            <person name="Martin N."/>
            <person name="Korlach J."/>
            <person name="Wiedmann M."/>
        </authorList>
    </citation>
    <scope>NUCLEOTIDE SEQUENCE [LARGE SCALE GENOMIC DNA]</scope>
    <source>
        <strain evidence="2 3">DSM 18334</strain>
    </source>
</reference>
<keyword evidence="2" id="KW-0808">Transferase</keyword>
<comment type="caution">
    <text evidence="2">The sequence shown here is derived from an EMBL/GenBank/DDBJ whole genome shotgun (WGS) entry which is preliminary data.</text>
</comment>
<dbReference type="SUPFAM" id="SSF55729">
    <property type="entry name" value="Acyl-CoA N-acyltransferases (Nat)"/>
    <property type="match status" value="1"/>
</dbReference>
<dbReference type="RefSeq" id="WP_036655843.1">
    <property type="nucleotide sequence ID" value="NZ_JQCR01000003.1"/>
</dbReference>
<dbReference type="Gene3D" id="3.40.630.30">
    <property type="match status" value="1"/>
</dbReference>
<name>A0A098M3V2_9BACL</name>
<dbReference type="eggNOG" id="COG1670">
    <property type="taxonomic scope" value="Bacteria"/>
</dbReference>
<evidence type="ECO:0000313" key="2">
    <source>
        <dbReference type="EMBL" id="KGE17230.1"/>
    </source>
</evidence>
<dbReference type="Pfam" id="PF13302">
    <property type="entry name" value="Acetyltransf_3"/>
    <property type="match status" value="1"/>
</dbReference>
<gene>
    <name evidence="2" type="ORF">PWYN_21630</name>
</gene>
<dbReference type="PROSITE" id="PS51186">
    <property type="entry name" value="GNAT"/>
    <property type="match status" value="1"/>
</dbReference>
<dbReference type="InterPro" id="IPR016181">
    <property type="entry name" value="Acyl_CoA_acyltransferase"/>
</dbReference>
<dbReference type="GO" id="GO:0005737">
    <property type="term" value="C:cytoplasm"/>
    <property type="evidence" value="ECO:0007669"/>
    <property type="project" value="TreeGrafter"/>
</dbReference>
<evidence type="ECO:0000259" key="1">
    <source>
        <dbReference type="PROSITE" id="PS51186"/>
    </source>
</evidence>
<dbReference type="AlphaFoldDB" id="A0A098M3V2"/>
<dbReference type="STRING" id="268407.PWYN_21630"/>
<dbReference type="OrthoDB" id="9785602at2"/>
<accession>A0A098M3V2</accession>
<keyword evidence="3" id="KW-1185">Reference proteome</keyword>
<dbReference type="InterPro" id="IPR000182">
    <property type="entry name" value="GNAT_dom"/>
</dbReference>
<dbReference type="CDD" id="cd04301">
    <property type="entry name" value="NAT_SF"/>
    <property type="match status" value="1"/>
</dbReference>
<feature type="domain" description="N-acetyltransferase" evidence="1">
    <location>
        <begin position="18"/>
        <end position="179"/>
    </location>
</feature>
<dbReference type="GO" id="GO:0008999">
    <property type="term" value="F:protein-N-terminal-alanine acetyltransferase activity"/>
    <property type="evidence" value="ECO:0007669"/>
    <property type="project" value="TreeGrafter"/>
</dbReference>
<dbReference type="Proteomes" id="UP000029734">
    <property type="component" value="Unassembled WGS sequence"/>
</dbReference>
<dbReference type="InterPro" id="IPR051531">
    <property type="entry name" value="N-acetyltransferase"/>
</dbReference>
<sequence>MQIEDVFGNLTSLETERLILRKIKIEDLIDMYEYTSDHIVTKHTSWDHHKTIDETRKWIEYIMDCYEKKKVTNWGLVHKDSQKFIGSCGFAWWSIEHSKAEIGYVLNPRYWGLGLMTEAINKVIEFGFTRMELNRIEATCKPDNIGSWQVMEKSGMRLEGVLRQYIKLRDEFIDVKLYSILKSDFTIK</sequence>
<reference evidence="2 3" key="1">
    <citation type="submission" date="2014-08" db="EMBL/GenBank/DDBJ databases">
        <authorList>
            <person name="den Bakker H.C."/>
        </authorList>
    </citation>
    <scope>NUCLEOTIDE SEQUENCE [LARGE SCALE GENOMIC DNA]</scope>
    <source>
        <strain evidence="2 3">DSM 18334</strain>
    </source>
</reference>
<protein>
    <submittedName>
        <fullName evidence="2">GCN5 family acetyltransferase</fullName>
    </submittedName>
</protein>
<proteinExistence type="predicted"/>
<dbReference type="PANTHER" id="PTHR43792:SF9">
    <property type="entry name" value="RIBOSOMAL-PROTEIN-ALANINE ACETYLTRANSFERASE"/>
    <property type="match status" value="1"/>
</dbReference>
<evidence type="ECO:0000313" key="3">
    <source>
        <dbReference type="Proteomes" id="UP000029734"/>
    </source>
</evidence>
<organism evidence="2 3">
    <name type="scientific">Paenibacillus wynnii</name>
    <dbReference type="NCBI Taxonomy" id="268407"/>
    <lineage>
        <taxon>Bacteria</taxon>
        <taxon>Bacillati</taxon>
        <taxon>Bacillota</taxon>
        <taxon>Bacilli</taxon>
        <taxon>Bacillales</taxon>
        <taxon>Paenibacillaceae</taxon>
        <taxon>Paenibacillus</taxon>
    </lineage>
</organism>
<dbReference type="EMBL" id="JQCR01000003">
    <property type="protein sequence ID" value="KGE17230.1"/>
    <property type="molecule type" value="Genomic_DNA"/>
</dbReference>